<keyword evidence="1" id="KW-0812">Transmembrane</keyword>
<evidence type="ECO:0000313" key="5">
    <source>
        <dbReference type="Proteomes" id="UP001500954"/>
    </source>
</evidence>
<dbReference type="Pfam" id="PF04773">
    <property type="entry name" value="FecR"/>
    <property type="match status" value="1"/>
</dbReference>
<evidence type="ECO:0000313" key="4">
    <source>
        <dbReference type="EMBL" id="GAA3580623.1"/>
    </source>
</evidence>
<dbReference type="Proteomes" id="UP001500954">
    <property type="component" value="Unassembled WGS sequence"/>
</dbReference>
<dbReference type="RefSeq" id="WP_345007361.1">
    <property type="nucleotide sequence ID" value="NZ_BAABCY010000085.1"/>
</dbReference>
<evidence type="ECO:0000256" key="1">
    <source>
        <dbReference type="SAM" id="Phobius"/>
    </source>
</evidence>
<feature type="domain" description="Protein FecR C-terminal" evidence="3">
    <location>
        <begin position="311"/>
        <end position="380"/>
    </location>
</feature>
<proteinExistence type="predicted"/>
<evidence type="ECO:0000259" key="2">
    <source>
        <dbReference type="Pfam" id="PF04773"/>
    </source>
</evidence>
<dbReference type="PANTHER" id="PTHR30273">
    <property type="entry name" value="PERIPLASMIC SIGNAL SENSOR AND SIGMA FACTOR ACTIVATOR FECR-RELATED"/>
    <property type="match status" value="1"/>
</dbReference>
<dbReference type="InterPro" id="IPR006860">
    <property type="entry name" value="FecR"/>
</dbReference>
<dbReference type="Pfam" id="PF16344">
    <property type="entry name" value="FecR_C"/>
    <property type="match status" value="1"/>
</dbReference>
<keyword evidence="5" id="KW-1185">Reference proteome</keyword>
<keyword evidence="1" id="KW-0472">Membrane</keyword>
<feature type="domain" description="FecR protein" evidence="2">
    <location>
        <begin position="171"/>
        <end position="268"/>
    </location>
</feature>
<keyword evidence="1" id="KW-1133">Transmembrane helix</keyword>
<accession>A0ABP6YC30</accession>
<comment type="caution">
    <text evidence="4">The sequence shown here is derived from an EMBL/GenBank/DDBJ whole genome shotgun (WGS) entry which is preliminary data.</text>
</comment>
<dbReference type="PANTHER" id="PTHR30273:SF2">
    <property type="entry name" value="PROTEIN FECR"/>
    <property type="match status" value="1"/>
</dbReference>
<organism evidence="4 5">
    <name type="scientific">Snuella lapsa</name>
    <dbReference type="NCBI Taxonomy" id="870481"/>
    <lineage>
        <taxon>Bacteria</taxon>
        <taxon>Pseudomonadati</taxon>
        <taxon>Bacteroidota</taxon>
        <taxon>Flavobacteriia</taxon>
        <taxon>Flavobacteriales</taxon>
        <taxon>Flavobacteriaceae</taxon>
        <taxon>Snuella</taxon>
    </lineage>
</organism>
<reference evidence="5" key="1">
    <citation type="journal article" date="2019" name="Int. J. Syst. Evol. Microbiol.">
        <title>The Global Catalogue of Microorganisms (GCM) 10K type strain sequencing project: providing services to taxonomists for standard genome sequencing and annotation.</title>
        <authorList>
            <consortium name="The Broad Institute Genomics Platform"/>
            <consortium name="The Broad Institute Genome Sequencing Center for Infectious Disease"/>
            <person name="Wu L."/>
            <person name="Ma J."/>
        </authorList>
    </citation>
    <scope>NUCLEOTIDE SEQUENCE [LARGE SCALE GENOMIC DNA]</scope>
    <source>
        <strain evidence="5">JCM 17111</strain>
    </source>
</reference>
<evidence type="ECO:0000259" key="3">
    <source>
        <dbReference type="Pfam" id="PF16344"/>
    </source>
</evidence>
<dbReference type="Gene3D" id="3.55.50.30">
    <property type="match status" value="1"/>
</dbReference>
<dbReference type="PIRSF" id="PIRSF018266">
    <property type="entry name" value="FecR"/>
    <property type="match status" value="1"/>
</dbReference>
<dbReference type="InterPro" id="IPR032508">
    <property type="entry name" value="FecR_C"/>
</dbReference>
<sequence>MSEKELNNIIDKYLEGTASPNEIETLKKFENFAENKLGNAIFKSELEKRAIKKDILRNIKKSNRIQNKPVFKLFYKSWYKYAAVIIIGLLATTFLFKDRLFNLPTDITPVIVNGNIEPGTDKATLTLGDGSQIVLEKGNTVTTQNANSDGEQIVYTSEVKDKLKMDYNYMTVPRGGQFHVVLSDGTEVWLNSETQLKYPVTFIEGQTRQVELVYGEAYFDVSPSTEHQGAKFKVFNQSQEVEVLGTEFNIKAYKDETNIYTTLVEGKVLVNSEGNNQTLKPSQQSNLSILDKTISVKAVNVQNEIAWIKGDFVFQHKPLKEIVRVLERWYDVSFELQTETLKDVRFSGELSKFQDLEDILILIKNLKSINNYEINEKTVVLK</sequence>
<dbReference type="Gene3D" id="2.60.120.1440">
    <property type="match status" value="1"/>
</dbReference>
<feature type="transmembrane region" description="Helical" evidence="1">
    <location>
        <begin position="78"/>
        <end position="96"/>
    </location>
</feature>
<gene>
    <name evidence="4" type="ORF">GCM10022395_31380</name>
</gene>
<dbReference type="EMBL" id="BAABCY010000085">
    <property type="protein sequence ID" value="GAA3580623.1"/>
    <property type="molecule type" value="Genomic_DNA"/>
</dbReference>
<name>A0ABP6YC30_9FLAO</name>
<protein>
    <submittedName>
        <fullName evidence="4">DUF4974 domain-containing protein</fullName>
    </submittedName>
</protein>
<dbReference type="InterPro" id="IPR012373">
    <property type="entry name" value="Ferrdict_sens_TM"/>
</dbReference>